<accession>A0A284S910</accession>
<dbReference type="STRING" id="47428.A0A284S910"/>
<dbReference type="EMBL" id="FUEG01000044">
    <property type="protein sequence ID" value="SJL17460.1"/>
    <property type="molecule type" value="Genomic_DNA"/>
</dbReference>
<dbReference type="OrthoDB" id="3221808at2759"/>
<proteinExistence type="predicted"/>
<dbReference type="Pfam" id="PF20153">
    <property type="entry name" value="DUF6535"/>
    <property type="match status" value="1"/>
</dbReference>
<keyword evidence="1" id="KW-0472">Membrane</keyword>
<keyword evidence="1" id="KW-1133">Transmembrane helix</keyword>
<gene>
    <name evidence="3" type="ORF">ARMOST_21011</name>
</gene>
<reference evidence="4" key="1">
    <citation type="journal article" date="2017" name="Nat. Ecol. Evol.">
        <title>Genome expansion and lineage-specific genetic innovations in the forest pathogenic fungi Armillaria.</title>
        <authorList>
            <person name="Sipos G."/>
            <person name="Prasanna A.N."/>
            <person name="Walter M.C."/>
            <person name="O'Connor E."/>
            <person name="Balint B."/>
            <person name="Krizsan K."/>
            <person name="Kiss B."/>
            <person name="Hess J."/>
            <person name="Varga T."/>
            <person name="Slot J."/>
            <person name="Riley R."/>
            <person name="Boka B."/>
            <person name="Rigling D."/>
            <person name="Barry K."/>
            <person name="Lee J."/>
            <person name="Mihaltcheva S."/>
            <person name="LaButti K."/>
            <person name="Lipzen A."/>
            <person name="Waldron R."/>
            <person name="Moloney N.M."/>
            <person name="Sperisen C."/>
            <person name="Kredics L."/>
            <person name="Vagvoelgyi C."/>
            <person name="Patrignani A."/>
            <person name="Fitzpatrick D."/>
            <person name="Nagy I."/>
            <person name="Doyle S."/>
            <person name="Anderson J.B."/>
            <person name="Grigoriev I.V."/>
            <person name="Gueldener U."/>
            <person name="Muensterkoetter M."/>
            <person name="Nagy L.G."/>
        </authorList>
    </citation>
    <scope>NUCLEOTIDE SEQUENCE [LARGE SCALE GENOMIC DNA]</scope>
    <source>
        <strain evidence="4">C18/9</strain>
    </source>
</reference>
<dbReference type="AlphaFoldDB" id="A0A284S910"/>
<evidence type="ECO:0000259" key="2">
    <source>
        <dbReference type="Pfam" id="PF20153"/>
    </source>
</evidence>
<name>A0A284S910_ARMOS</name>
<evidence type="ECO:0000256" key="1">
    <source>
        <dbReference type="SAM" id="Phobius"/>
    </source>
</evidence>
<protein>
    <recommendedName>
        <fullName evidence="2">DUF6535 domain-containing protein</fullName>
    </recommendedName>
</protein>
<feature type="transmembrane region" description="Helical" evidence="1">
    <location>
        <begin position="85"/>
        <end position="104"/>
    </location>
</feature>
<evidence type="ECO:0000313" key="4">
    <source>
        <dbReference type="Proteomes" id="UP000219338"/>
    </source>
</evidence>
<dbReference type="InterPro" id="IPR045338">
    <property type="entry name" value="DUF6535"/>
</dbReference>
<keyword evidence="4" id="KW-1185">Reference proteome</keyword>
<keyword evidence="1" id="KW-0812">Transmembrane</keyword>
<dbReference type="Proteomes" id="UP000219338">
    <property type="component" value="Unassembled WGS sequence"/>
</dbReference>
<feature type="domain" description="DUF6535" evidence="2">
    <location>
        <begin position="63"/>
        <end position="123"/>
    </location>
</feature>
<sequence length="124" mass="13415">MAENGRNLLSPIEEPLPCRPGKKQTVLFALPPQSTSAPVPTVDSGGYALSQPFEEAGPTSSIWHAYLDKSLIYNTNMLGNQRGQVNILLIFAGLFSAIMSTFIAQSTGNLQPDYEKATALLLFD</sequence>
<evidence type="ECO:0000313" key="3">
    <source>
        <dbReference type="EMBL" id="SJL17460.1"/>
    </source>
</evidence>
<organism evidence="3 4">
    <name type="scientific">Armillaria ostoyae</name>
    <name type="common">Armillaria root rot fungus</name>
    <dbReference type="NCBI Taxonomy" id="47428"/>
    <lineage>
        <taxon>Eukaryota</taxon>
        <taxon>Fungi</taxon>
        <taxon>Dikarya</taxon>
        <taxon>Basidiomycota</taxon>
        <taxon>Agaricomycotina</taxon>
        <taxon>Agaricomycetes</taxon>
        <taxon>Agaricomycetidae</taxon>
        <taxon>Agaricales</taxon>
        <taxon>Marasmiineae</taxon>
        <taxon>Physalacriaceae</taxon>
        <taxon>Armillaria</taxon>
    </lineage>
</organism>